<evidence type="ECO:0000313" key="6">
    <source>
        <dbReference type="Proteomes" id="UP001632038"/>
    </source>
</evidence>
<dbReference type="Proteomes" id="UP001632038">
    <property type="component" value="Unassembled WGS sequence"/>
</dbReference>
<dbReference type="PANTHER" id="PTHR47714">
    <property type="entry name" value="CRS1/YHBY DOMAIN CONTAINING PROTEIN, EXPRESSED"/>
    <property type="match status" value="1"/>
</dbReference>
<dbReference type="SMART" id="SM01103">
    <property type="entry name" value="CRS1_YhbY"/>
    <property type="match status" value="1"/>
</dbReference>
<gene>
    <name evidence="5" type="ORF">CASFOL_042097</name>
</gene>
<dbReference type="GO" id="GO:0003723">
    <property type="term" value="F:RNA binding"/>
    <property type="evidence" value="ECO:0007669"/>
    <property type="project" value="UniProtKB-UniRule"/>
</dbReference>
<name>A0ABD3B9J1_9LAMI</name>
<reference evidence="6" key="1">
    <citation type="journal article" date="2024" name="IScience">
        <title>Strigolactones Initiate the Formation of Haustorium-like Structures in Castilleja.</title>
        <authorList>
            <person name="Buerger M."/>
            <person name="Peterson D."/>
            <person name="Chory J."/>
        </authorList>
    </citation>
    <scope>NUCLEOTIDE SEQUENCE [LARGE SCALE GENOMIC DNA]</scope>
</reference>
<organism evidence="5 6">
    <name type="scientific">Castilleja foliolosa</name>
    <dbReference type="NCBI Taxonomy" id="1961234"/>
    <lineage>
        <taxon>Eukaryota</taxon>
        <taxon>Viridiplantae</taxon>
        <taxon>Streptophyta</taxon>
        <taxon>Embryophyta</taxon>
        <taxon>Tracheophyta</taxon>
        <taxon>Spermatophyta</taxon>
        <taxon>Magnoliopsida</taxon>
        <taxon>eudicotyledons</taxon>
        <taxon>Gunneridae</taxon>
        <taxon>Pentapetalae</taxon>
        <taxon>asterids</taxon>
        <taxon>lamiids</taxon>
        <taxon>Lamiales</taxon>
        <taxon>Orobanchaceae</taxon>
        <taxon>Pedicularideae</taxon>
        <taxon>Castillejinae</taxon>
        <taxon>Castilleja</taxon>
    </lineage>
</organism>
<dbReference type="SUPFAM" id="SSF75471">
    <property type="entry name" value="YhbY-like"/>
    <property type="match status" value="1"/>
</dbReference>
<dbReference type="EMBL" id="JAVIJP010000107">
    <property type="protein sequence ID" value="KAL3614023.1"/>
    <property type="molecule type" value="Genomic_DNA"/>
</dbReference>
<dbReference type="FunFam" id="3.30.110.60:FF:000004">
    <property type="entry name" value="RNA-binding CRS1 / YhbY (CRM) domain protein"/>
    <property type="match status" value="1"/>
</dbReference>
<dbReference type="InterPro" id="IPR035920">
    <property type="entry name" value="YhbY-like_sf"/>
</dbReference>
<accession>A0ABD3B9J1</accession>
<dbReference type="Pfam" id="PF01985">
    <property type="entry name" value="CRS1_YhbY"/>
    <property type="match status" value="1"/>
</dbReference>
<keyword evidence="1 2" id="KW-0694">RNA-binding</keyword>
<keyword evidence="6" id="KW-1185">Reference proteome</keyword>
<evidence type="ECO:0000259" key="4">
    <source>
        <dbReference type="PROSITE" id="PS51295"/>
    </source>
</evidence>
<feature type="domain" description="CRM" evidence="4">
    <location>
        <begin position="149"/>
        <end position="248"/>
    </location>
</feature>
<feature type="region of interest" description="Disordered" evidence="3">
    <location>
        <begin position="117"/>
        <end position="155"/>
    </location>
</feature>
<dbReference type="AlphaFoldDB" id="A0ABD3B9J1"/>
<proteinExistence type="predicted"/>
<evidence type="ECO:0000256" key="2">
    <source>
        <dbReference type="PROSITE-ProRule" id="PRU00626"/>
    </source>
</evidence>
<evidence type="ECO:0000313" key="5">
    <source>
        <dbReference type="EMBL" id="KAL3614023.1"/>
    </source>
</evidence>
<dbReference type="InterPro" id="IPR001890">
    <property type="entry name" value="RNA-binding_CRM"/>
</dbReference>
<evidence type="ECO:0000256" key="3">
    <source>
        <dbReference type="SAM" id="MobiDB-lite"/>
    </source>
</evidence>
<sequence length="260" mass="28541">MMRRLLFRRPTHPFSALAYHSQANHSSPYLNATGPLYSALASQANLYFPYPKATPFSNTFSFSTCSLPSLSAPLCSHPQKLENDVVLLENAPTEPEREPESSLPKQLENDVVLLENLQTDPEREPESAAVASDSEGLEKLSPGPPPPPPSLSVKEKKDLASYAHSLGKKLKSQHVGKSGVTDTVVMALLETLEANELLKLKIHGTCPGEMEDVVKHLEETTGSVAVGQIGRTVIIYRPSLTKLKAEEKRKQAQRVNPERQ</sequence>
<dbReference type="Gene3D" id="3.30.110.60">
    <property type="entry name" value="YhbY-like"/>
    <property type="match status" value="1"/>
</dbReference>
<comment type="caution">
    <text evidence="5">The sequence shown here is derived from an EMBL/GenBank/DDBJ whole genome shotgun (WGS) entry which is preliminary data.</text>
</comment>
<dbReference type="PANTHER" id="PTHR47714:SF1">
    <property type="entry name" value="RNA-BINDING CRS1 _ YHBY (CRM) DOMAIN PROTEIN"/>
    <property type="match status" value="1"/>
</dbReference>
<protein>
    <recommendedName>
        <fullName evidence="4">CRM domain-containing protein</fullName>
    </recommendedName>
</protein>
<evidence type="ECO:0000256" key="1">
    <source>
        <dbReference type="ARBA" id="ARBA00022884"/>
    </source>
</evidence>
<dbReference type="PROSITE" id="PS51295">
    <property type="entry name" value="CRM"/>
    <property type="match status" value="1"/>
</dbReference>